<dbReference type="AlphaFoldDB" id="A0AAC9HLQ5"/>
<evidence type="ECO:0000313" key="9">
    <source>
        <dbReference type="Proteomes" id="UP000095210"/>
    </source>
</evidence>
<dbReference type="PROSITE" id="PS00194">
    <property type="entry name" value="THIOREDOXIN_1"/>
    <property type="match status" value="1"/>
</dbReference>
<keyword evidence="5" id="KW-0676">Redox-active center</keyword>
<keyword evidence="2" id="KW-0201">Cytochrome c-type biogenesis</keyword>
<evidence type="ECO:0000256" key="4">
    <source>
        <dbReference type="ARBA" id="ARBA00023157"/>
    </source>
</evidence>
<proteinExistence type="predicted"/>
<sequence length="189" mass="20430">MNANVRWSVLVLVLAVAGMVALWPRGNDSPPNIAEQPPTDSADQEPGVRRAADLAGIEVSSQDGSSEDLGELLADGPVLVNIWATWCVPCREELPVLAEYAADPDAIPVLALQTRSDYDAGLELLAELDVDLQSVHDGDDVVIRALRAPGIPMNYVVDQEGTIHRVDPPVPFEDSEQVRQAVARYLEQS</sequence>
<dbReference type="RefSeq" id="WP_069845952.1">
    <property type="nucleotide sequence ID" value="NZ_CP014859.1"/>
</dbReference>
<keyword evidence="4" id="KW-1015">Disulfide bond</keyword>
<dbReference type="GO" id="GO:0017004">
    <property type="term" value="P:cytochrome complex assembly"/>
    <property type="evidence" value="ECO:0007669"/>
    <property type="project" value="UniProtKB-KW"/>
</dbReference>
<dbReference type="InterPro" id="IPR017937">
    <property type="entry name" value="Thioredoxin_CS"/>
</dbReference>
<evidence type="ECO:0000256" key="5">
    <source>
        <dbReference type="ARBA" id="ARBA00023284"/>
    </source>
</evidence>
<dbReference type="Proteomes" id="UP000095210">
    <property type="component" value="Chromosome"/>
</dbReference>
<dbReference type="GO" id="GO:0016491">
    <property type="term" value="F:oxidoreductase activity"/>
    <property type="evidence" value="ECO:0007669"/>
    <property type="project" value="InterPro"/>
</dbReference>
<keyword evidence="8" id="KW-0413">Isomerase</keyword>
<feature type="region of interest" description="Disordered" evidence="6">
    <location>
        <begin position="28"/>
        <end position="48"/>
    </location>
</feature>
<keyword evidence="9" id="KW-1185">Reference proteome</keyword>
<gene>
    <name evidence="8" type="ORF">TL08_01300</name>
</gene>
<protein>
    <submittedName>
        <fullName evidence="8">Thiol-disulfide isomerase-like thioredoxin</fullName>
    </submittedName>
</protein>
<evidence type="ECO:0000256" key="1">
    <source>
        <dbReference type="ARBA" id="ARBA00004196"/>
    </source>
</evidence>
<dbReference type="InterPro" id="IPR036249">
    <property type="entry name" value="Thioredoxin-like_sf"/>
</dbReference>
<evidence type="ECO:0000256" key="6">
    <source>
        <dbReference type="SAM" id="MobiDB-lite"/>
    </source>
</evidence>
<feature type="domain" description="Thioredoxin" evidence="7">
    <location>
        <begin position="48"/>
        <end position="187"/>
    </location>
</feature>
<evidence type="ECO:0000259" key="7">
    <source>
        <dbReference type="PROSITE" id="PS51352"/>
    </source>
</evidence>
<reference evidence="9" key="1">
    <citation type="submission" date="2016-03" db="EMBL/GenBank/DDBJ databases">
        <title>Complete genome sequence of the type strain Actinoalloteichus hymeniacidonis DSM 45092.</title>
        <authorList>
            <person name="Schaffert L."/>
            <person name="Albersmeier A."/>
            <person name="Winkler A."/>
            <person name="Kalinowski J."/>
            <person name="Zotchev S."/>
            <person name="Ruckert C."/>
        </authorList>
    </citation>
    <scope>NUCLEOTIDE SEQUENCE [LARGE SCALE GENOMIC DNA]</scope>
    <source>
        <strain evidence="9">HPA177(T) (DSM 45092(T))</strain>
    </source>
</reference>
<dbReference type="CDD" id="cd02966">
    <property type="entry name" value="TlpA_like_family"/>
    <property type="match status" value="1"/>
</dbReference>
<name>A0AAC9HLQ5_9PSEU</name>
<dbReference type="GO" id="GO:0016209">
    <property type="term" value="F:antioxidant activity"/>
    <property type="evidence" value="ECO:0007669"/>
    <property type="project" value="InterPro"/>
</dbReference>
<dbReference type="Gene3D" id="3.40.30.10">
    <property type="entry name" value="Glutaredoxin"/>
    <property type="match status" value="1"/>
</dbReference>
<dbReference type="EMBL" id="CP014859">
    <property type="protein sequence ID" value="AOS61101.1"/>
    <property type="molecule type" value="Genomic_DNA"/>
</dbReference>
<evidence type="ECO:0000256" key="2">
    <source>
        <dbReference type="ARBA" id="ARBA00022748"/>
    </source>
</evidence>
<comment type="subcellular location">
    <subcellularLocation>
        <location evidence="1">Cell envelope</location>
    </subcellularLocation>
</comment>
<dbReference type="GO" id="GO:0016853">
    <property type="term" value="F:isomerase activity"/>
    <property type="evidence" value="ECO:0007669"/>
    <property type="project" value="UniProtKB-KW"/>
</dbReference>
<keyword evidence="3" id="KW-0812">Transmembrane</keyword>
<dbReference type="KEGG" id="ahm:TL08_01300"/>
<dbReference type="InterPro" id="IPR013766">
    <property type="entry name" value="Thioredoxin_domain"/>
</dbReference>
<dbReference type="PANTHER" id="PTHR42852:SF6">
    <property type="entry name" value="THIOL:DISULFIDE INTERCHANGE PROTEIN DSBE"/>
    <property type="match status" value="1"/>
</dbReference>
<dbReference type="InterPro" id="IPR050553">
    <property type="entry name" value="Thioredoxin_ResA/DsbE_sf"/>
</dbReference>
<accession>A0AAC9HLQ5</accession>
<keyword evidence="3" id="KW-0735">Signal-anchor</keyword>
<evidence type="ECO:0000313" key="8">
    <source>
        <dbReference type="EMBL" id="AOS61101.1"/>
    </source>
</evidence>
<dbReference type="InterPro" id="IPR000866">
    <property type="entry name" value="AhpC/TSA"/>
</dbReference>
<dbReference type="SUPFAM" id="SSF52833">
    <property type="entry name" value="Thioredoxin-like"/>
    <property type="match status" value="1"/>
</dbReference>
<dbReference type="PROSITE" id="PS51352">
    <property type="entry name" value="THIOREDOXIN_2"/>
    <property type="match status" value="1"/>
</dbReference>
<dbReference type="GO" id="GO:0030313">
    <property type="term" value="C:cell envelope"/>
    <property type="evidence" value="ECO:0007669"/>
    <property type="project" value="UniProtKB-SubCell"/>
</dbReference>
<dbReference type="PANTHER" id="PTHR42852">
    <property type="entry name" value="THIOL:DISULFIDE INTERCHANGE PROTEIN DSBE"/>
    <property type="match status" value="1"/>
</dbReference>
<dbReference type="Pfam" id="PF00578">
    <property type="entry name" value="AhpC-TSA"/>
    <property type="match status" value="1"/>
</dbReference>
<organism evidence="8 9">
    <name type="scientific">Actinoalloteichus hymeniacidonis</name>
    <dbReference type="NCBI Taxonomy" id="340345"/>
    <lineage>
        <taxon>Bacteria</taxon>
        <taxon>Bacillati</taxon>
        <taxon>Actinomycetota</taxon>
        <taxon>Actinomycetes</taxon>
        <taxon>Pseudonocardiales</taxon>
        <taxon>Pseudonocardiaceae</taxon>
        <taxon>Actinoalloteichus</taxon>
    </lineage>
</organism>
<evidence type="ECO:0000256" key="3">
    <source>
        <dbReference type="ARBA" id="ARBA00022968"/>
    </source>
</evidence>